<accession>A0A9N9JTS1</accession>
<name>A0A9N9JTS1_9GLOM</name>
<proteinExistence type="predicted"/>
<sequence>QNISNETMEVKASGNNCEEEDTNQENVFHGESPTFKIHKNWPDVKFERSRNQFECNALCAIRHDLDLVLSTSTAEEVIHHIESARTKTLDRTVVLNIVKEYG</sequence>
<dbReference type="AlphaFoldDB" id="A0A9N9JTS1"/>
<dbReference type="OrthoDB" id="2427271at2759"/>
<keyword evidence="3" id="KW-1185">Reference proteome</keyword>
<dbReference type="EMBL" id="CAJVPY010028761">
    <property type="protein sequence ID" value="CAG8793194.1"/>
    <property type="molecule type" value="Genomic_DNA"/>
</dbReference>
<evidence type="ECO:0000313" key="2">
    <source>
        <dbReference type="EMBL" id="CAG8793194.1"/>
    </source>
</evidence>
<gene>
    <name evidence="2" type="ORF">DERYTH_LOCUS21838</name>
</gene>
<dbReference type="Proteomes" id="UP000789405">
    <property type="component" value="Unassembled WGS sequence"/>
</dbReference>
<feature type="non-terminal residue" evidence="2">
    <location>
        <position position="102"/>
    </location>
</feature>
<comment type="caution">
    <text evidence="2">The sequence shown here is derived from an EMBL/GenBank/DDBJ whole genome shotgun (WGS) entry which is preliminary data.</text>
</comment>
<evidence type="ECO:0000313" key="3">
    <source>
        <dbReference type="Proteomes" id="UP000789405"/>
    </source>
</evidence>
<protein>
    <submittedName>
        <fullName evidence="2">12340_t:CDS:1</fullName>
    </submittedName>
</protein>
<organism evidence="2 3">
    <name type="scientific">Dentiscutata erythropus</name>
    <dbReference type="NCBI Taxonomy" id="1348616"/>
    <lineage>
        <taxon>Eukaryota</taxon>
        <taxon>Fungi</taxon>
        <taxon>Fungi incertae sedis</taxon>
        <taxon>Mucoromycota</taxon>
        <taxon>Glomeromycotina</taxon>
        <taxon>Glomeromycetes</taxon>
        <taxon>Diversisporales</taxon>
        <taxon>Gigasporaceae</taxon>
        <taxon>Dentiscutata</taxon>
    </lineage>
</organism>
<feature type="region of interest" description="Disordered" evidence="1">
    <location>
        <begin position="1"/>
        <end position="31"/>
    </location>
</feature>
<evidence type="ECO:0000256" key="1">
    <source>
        <dbReference type="SAM" id="MobiDB-lite"/>
    </source>
</evidence>
<reference evidence="2" key="1">
    <citation type="submission" date="2021-06" db="EMBL/GenBank/DDBJ databases">
        <authorList>
            <person name="Kallberg Y."/>
            <person name="Tangrot J."/>
            <person name="Rosling A."/>
        </authorList>
    </citation>
    <scope>NUCLEOTIDE SEQUENCE</scope>
    <source>
        <strain evidence="2">MA453B</strain>
    </source>
</reference>